<reference evidence="5 6" key="1">
    <citation type="submission" date="2019-06" db="EMBL/GenBank/DDBJ databases">
        <title>New taxonomy in bacterial strain CC-CFT640, isolated from vineyard.</title>
        <authorList>
            <person name="Lin S.-Y."/>
            <person name="Tsai C.-F."/>
            <person name="Young C.-C."/>
        </authorList>
    </citation>
    <scope>NUCLEOTIDE SEQUENCE [LARGE SCALE GENOMIC DNA]</scope>
    <source>
        <strain evidence="5 6">CC-CFT640</strain>
    </source>
</reference>
<gene>
    <name evidence="5" type="ORF">FHP25_18745</name>
</gene>
<dbReference type="Gene3D" id="2.150.10.10">
    <property type="entry name" value="Serralysin-like metalloprotease, C-terminal"/>
    <property type="match status" value="1"/>
</dbReference>
<dbReference type="InterPro" id="IPR011050">
    <property type="entry name" value="Pectin_lyase_fold/virulence"/>
</dbReference>
<evidence type="ECO:0000256" key="3">
    <source>
        <dbReference type="ARBA" id="ARBA00022737"/>
    </source>
</evidence>
<dbReference type="OrthoDB" id="7375256at2"/>
<accession>A0A5C8PJG8</accession>
<dbReference type="InterPro" id="IPR012334">
    <property type="entry name" value="Pectin_lyas_fold"/>
</dbReference>
<protein>
    <recommendedName>
        <fullName evidence="4">Peptidase M10 serralysin C-terminal domain-containing protein</fullName>
    </recommendedName>
</protein>
<name>A0A5C8PJG8_9HYPH</name>
<dbReference type="EMBL" id="VDUZ01000021">
    <property type="protein sequence ID" value="TXL73965.1"/>
    <property type="molecule type" value="Genomic_DNA"/>
</dbReference>
<dbReference type="SUPFAM" id="SSF51120">
    <property type="entry name" value="beta-Roll"/>
    <property type="match status" value="1"/>
</dbReference>
<dbReference type="Proteomes" id="UP000321638">
    <property type="component" value="Unassembled WGS sequence"/>
</dbReference>
<dbReference type="InterPro" id="IPR013858">
    <property type="entry name" value="Peptidase_M10B_C"/>
</dbReference>
<evidence type="ECO:0000313" key="6">
    <source>
        <dbReference type="Proteomes" id="UP000321638"/>
    </source>
</evidence>
<dbReference type="InterPro" id="IPR011049">
    <property type="entry name" value="Serralysin-like_metalloprot_C"/>
</dbReference>
<proteinExistence type="predicted"/>
<comment type="subcellular location">
    <subcellularLocation>
        <location evidence="1">Secreted</location>
    </subcellularLocation>
</comment>
<dbReference type="InterPro" id="IPR006626">
    <property type="entry name" value="PbH1"/>
</dbReference>
<evidence type="ECO:0000313" key="5">
    <source>
        <dbReference type="EMBL" id="TXL73965.1"/>
    </source>
</evidence>
<organism evidence="5 6">
    <name type="scientific">Vineibacter terrae</name>
    <dbReference type="NCBI Taxonomy" id="2586908"/>
    <lineage>
        <taxon>Bacteria</taxon>
        <taxon>Pseudomonadati</taxon>
        <taxon>Pseudomonadota</taxon>
        <taxon>Alphaproteobacteria</taxon>
        <taxon>Hyphomicrobiales</taxon>
        <taxon>Vineibacter</taxon>
    </lineage>
</organism>
<feature type="domain" description="Peptidase M10 serralysin C-terminal" evidence="4">
    <location>
        <begin position="690"/>
        <end position="761"/>
    </location>
</feature>
<keyword evidence="3" id="KW-0677">Repeat</keyword>
<dbReference type="SUPFAM" id="SSF51126">
    <property type="entry name" value="Pectin lyase-like"/>
    <property type="match status" value="2"/>
</dbReference>
<evidence type="ECO:0000259" key="4">
    <source>
        <dbReference type="Pfam" id="PF08548"/>
    </source>
</evidence>
<keyword evidence="6" id="KW-1185">Reference proteome</keyword>
<dbReference type="GO" id="GO:0005509">
    <property type="term" value="F:calcium ion binding"/>
    <property type="evidence" value="ECO:0007669"/>
    <property type="project" value="InterPro"/>
</dbReference>
<dbReference type="SMART" id="SM00710">
    <property type="entry name" value="PbH1"/>
    <property type="match status" value="8"/>
</dbReference>
<evidence type="ECO:0000256" key="1">
    <source>
        <dbReference type="ARBA" id="ARBA00004613"/>
    </source>
</evidence>
<evidence type="ECO:0000256" key="2">
    <source>
        <dbReference type="ARBA" id="ARBA00022525"/>
    </source>
</evidence>
<dbReference type="Gene3D" id="2.160.20.10">
    <property type="entry name" value="Single-stranded right-handed beta-helix, Pectin lyase-like"/>
    <property type="match status" value="2"/>
</dbReference>
<dbReference type="AlphaFoldDB" id="A0A5C8PJG8"/>
<dbReference type="GO" id="GO:0005615">
    <property type="term" value="C:extracellular space"/>
    <property type="evidence" value="ECO:0007669"/>
    <property type="project" value="InterPro"/>
</dbReference>
<comment type="caution">
    <text evidence="5">The sequence shown here is derived from an EMBL/GenBank/DDBJ whole genome shotgun (WGS) entry which is preliminary data.</text>
</comment>
<sequence>MSTNMTTSDLGAAITAAIQDGHVAHLDGGTYTITSPIVVRATDINRGALGIDGHGATLVSQVTSGEPLIQIVADAGVDLRYLTLSNFKIVGNGSEGNGIEIVADGNDRWVYNWSIDNVTVEQVGGYGLDVQGSVFEGVVSNSWMNDNAKGGAHFAHSADDGQVSALRWFGGGFKDNGGDGLTLDNGARDMSIDGASFVGNNGAGISAPYGITSVSSSTFEDNHGPGVWFQNYGNFYDDKFVTSGPQTVGISGYLAGGDTISATLVGNTSTYTGGGSDPTALADLQGSGGVFLSAESGKIVTGPAVSVNDAGAGNMADVSVDAQGVVSPMLAPVTAATTQNNASSDGSSALEAALAEGIAGGIIAHLTDGAYTVTSPIVINITDSSQTAIGVDLGGAKIDSQITDGRPVIEIIVAPGVDVSNLTLSNFSVFGNGSEGDGIRIIADGSDRSIQDLRISNVNVEYVGGIGLDVVGNISQGTVFNSWMHGDGQGGARFANSAGGGIVSGIEWVGGGFRKNDVAGLIVDNGAHDVAVKGAYFVENSGPGIAATSGMTLVQGSGFENNHGAGAIVHGPAAFIDDSFSTYGVQEVGVGGFLDGGQITLTGIGSEYYGEGTDPTTLANVQGDGTLAIASGGNVVVGPNVTVTGGDPSRAAATDVALSAGQSAVETDHAQALVGTVGDDVIEGTSGTTEIMGGAGADVLTGGSSGTTYVYGTVDDSTATAPDTITGFQPGYDKIDFTNIAGIKATDGVPQFQGDITGSGSATLEAHSVAYVEAGGNTQVLVNTTDTPETVTATDTHAADMKIMLLGVNLGLGASDFHHA</sequence>
<keyword evidence="2" id="KW-0964">Secreted</keyword>
<dbReference type="Pfam" id="PF08548">
    <property type="entry name" value="Peptidase_M10_C"/>
    <property type="match status" value="1"/>
</dbReference>